<dbReference type="Gene3D" id="3.40.350.10">
    <property type="entry name" value="Creatinase/prolidase N-terminal domain"/>
    <property type="match status" value="1"/>
</dbReference>
<keyword evidence="1" id="KW-0804">Transcription</keyword>
<protein>
    <recommendedName>
        <fullName evidence="1">FACT complex subunit</fullName>
    </recommendedName>
</protein>
<keyword evidence="2" id="KW-0175">Coiled coil</keyword>
<dbReference type="GO" id="GO:0035101">
    <property type="term" value="C:FACT complex"/>
    <property type="evidence" value="ECO:0007669"/>
    <property type="project" value="UniProtKB-UniRule"/>
</dbReference>
<dbReference type="PANTHER" id="PTHR13980">
    <property type="entry name" value="CDC68 RELATED"/>
    <property type="match status" value="1"/>
</dbReference>
<dbReference type="InterPro" id="IPR040258">
    <property type="entry name" value="Spt16"/>
</dbReference>
<dbReference type="Pfam" id="PF00557">
    <property type="entry name" value="Peptidase_M24"/>
    <property type="match status" value="1"/>
</dbReference>
<gene>
    <name evidence="5" type="ORF">PSTG_15604</name>
</gene>
<evidence type="ECO:0000313" key="5">
    <source>
        <dbReference type="EMBL" id="KNE90963.1"/>
    </source>
</evidence>
<comment type="similarity">
    <text evidence="1">Belongs to the peptidase M24 family. SPT16 subfamily.</text>
</comment>
<dbReference type="InterPro" id="IPR029148">
    <property type="entry name" value="FACT-SPT16_Nlobe"/>
</dbReference>
<reference evidence="6" key="1">
    <citation type="submission" date="2014-03" db="EMBL/GenBank/DDBJ databases">
        <title>The Genome Sequence of Puccinia striiformis f. sp. tritici PST-78.</title>
        <authorList>
            <consortium name="The Broad Institute Genome Sequencing Platform"/>
            <person name="Cuomo C."/>
            <person name="Hulbert S."/>
            <person name="Chen X."/>
            <person name="Walker B."/>
            <person name="Young S.K."/>
            <person name="Zeng Q."/>
            <person name="Gargeya S."/>
            <person name="Fitzgerald M."/>
            <person name="Haas B."/>
            <person name="Abouelleil A."/>
            <person name="Alvarado L."/>
            <person name="Arachchi H.M."/>
            <person name="Berlin A.M."/>
            <person name="Chapman S.B."/>
            <person name="Goldberg J."/>
            <person name="Griggs A."/>
            <person name="Gujja S."/>
            <person name="Hansen M."/>
            <person name="Howarth C."/>
            <person name="Imamovic A."/>
            <person name="Larimer J."/>
            <person name="McCowan C."/>
            <person name="Montmayeur A."/>
            <person name="Murphy C."/>
            <person name="Neiman D."/>
            <person name="Pearson M."/>
            <person name="Priest M."/>
            <person name="Roberts A."/>
            <person name="Saif S."/>
            <person name="Shea T."/>
            <person name="Sisk P."/>
            <person name="Sykes S."/>
            <person name="Wortman J."/>
            <person name="Nusbaum C."/>
            <person name="Birren B."/>
        </authorList>
    </citation>
    <scope>NUCLEOTIDE SEQUENCE [LARGE SCALE GENOMIC DNA]</scope>
    <source>
        <strain evidence="6">race PST-78</strain>
    </source>
</reference>
<comment type="subunit">
    <text evidence="1">Component of the FACT complex.</text>
</comment>
<dbReference type="GO" id="GO:0006281">
    <property type="term" value="P:DNA repair"/>
    <property type="evidence" value="ECO:0007669"/>
    <property type="project" value="UniProtKB-UniRule"/>
</dbReference>
<evidence type="ECO:0000259" key="4">
    <source>
        <dbReference type="SMART" id="SM01285"/>
    </source>
</evidence>
<dbReference type="Proteomes" id="UP000054564">
    <property type="component" value="Unassembled WGS sequence"/>
</dbReference>
<comment type="function">
    <text evidence="1">Component of the FACT complex, a general chromatin factor that acts to reorganize nucleosomes. The FACT complex is involved in multiple processes that require DNA as a template such as mRNA elongation, DNA replication and DNA repair. During transcription elongation the FACT complex acts as a histone chaperone that both destabilizes and restores nucleosomal structure. It facilitates the passage of RNA polymerase II and transcription by promoting the dissociation of one histone H2A-H2B dimer from the nucleosome, then subsequently promotes the reestablishment of the nucleosome following the passage of RNA polymerase II.</text>
</comment>
<keyword evidence="1" id="KW-0227">DNA damage</keyword>
<evidence type="ECO:0000313" key="6">
    <source>
        <dbReference type="Proteomes" id="UP000054564"/>
    </source>
</evidence>
<dbReference type="STRING" id="1165861.A0A0L0UVB2"/>
<evidence type="ECO:0000256" key="3">
    <source>
        <dbReference type="SAM" id="MobiDB-lite"/>
    </source>
</evidence>
<feature type="compositionally biased region" description="Basic and acidic residues" evidence="3">
    <location>
        <begin position="480"/>
        <end position="493"/>
    </location>
</feature>
<evidence type="ECO:0000256" key="1">
    <source>
        <dbReference type="RuleBase" id="RU367052"/>
    </source>
</evidence>
<feature type="region of interest" description="Disordered" evidence="3">
    <location>
        <begin position="522"/>
        <end position="543"/>
    </location>
</feature>
<feature type="domain" description="FACT complex subunit SPT16 N-terminal lobe" evidence="4">
    <location>
        <begin position="13"/>
        <end position="169"/>
    </location>
</feature>
<keyword evidence="6" id="KW-1185">Reference proteome</keyword>
<keyword evidence="1" id="KW-0234">DNA repair</keyword>
<dbReference type="SUPFAM" id="SSF55920">
    <property type="entry name" value="Creatinase/aminopeptidase"/>
    <property type="match status" value="1"/>
</dbReference>
<comment type="caution">
    <text evidence="5">The sequence shown here is derived from an EMBL/GenBank/DDBJ whole genome shotgun (WGS) entry which is preliminary data.</text>
</comment>
<dbReference type="SMART" id="SM01285">
    <property type="entry name" value="FACT-Spt16_Nlob"/>
    <property type="match status" value="1"/>
</dbReference>
<dbReference type="AlphaFoldDB" id="A0A0L0UVB2"/>
<dbReference type="Pfam" id="PF14826">
    <property type="entry name" value="FACT-Spt16_Nlob"/>
    <property type="match status" value="1"/>
</dbReference>
<name>A0A0L0UVB2_9BASI</name>
<keyword evidence="1" id="KW-0235">DNA replication</keyword>
<dbReference type="EMBL" id="AJIL01000227">
    <property type="protein sequence ID" value="KNE90963.1"/>
    <property type="molecule type" value="Genomic_DNA"/>
</dbReference>
<dbReference type="InterPro" id="IPR000994">
    <property type="entry name" value="Pept_M24"/>
</dbReference>
<evidence type="ECO:0000256" key="2">
    <source>
        <dbReference type="SAM" id="Coils"/>
    </source>
</evidence>
<keyword evidence="1" id="KW-0158">Chromosome</keyword>
<dbReference type="GO" id="GO:0031491">
    <property type="term" value="F:nucleosome binding"/>
    <property type="evidence" value="ECO:0007669"/>
    <property type="project" value="TreeGrafter"/>
</dbReference>
<dbReference type="OrthoDB" id="2496911at2759"/>
<dbReference type="GO" id="GO:0006260">
    <property type="term" value="P:DNA replication"/>
    <property type="evidence" value="ECO:0007669"/>
    <property type="project" value="UniProtKB-KW"/>
</dbReference>
<keyword evidence="1" id="KW-0805">Transcription regulation</keyword>
<sequence length="651" mass="74065">MGHRFHSRIDDGLDVELFYSRLEFFIKSWKGANGPDAEKLKSCGGILLGEVFPLSGAIPLHVFLFGDMLRGTLVFITPKTVTLICSPEQAAIVRPLAEPRLDQSDEFKIDVQVIIKPKRSQLDSPWMEFLLTSVEGVISKSKNIGLMAKDKSWAGWGAFLKRRGKNALLRSATMIERPVSMILAAKNTQEIKFTQIASRMSHRLMSLTLSQIISLVNNETEITQEEVGNLIRDEYRRGRIWKGENFGTDFHRKHACLRLFPVIRSNGDYGFNKSERADAQQLGNTGIFLISLAIKYQSYSSWISRTLMIDPHPTQQENYFYLLELHRFALGALKEGVVARDFHDTINRKVQTDRPDLRLPKSFGSSLGVDHNDPLLTLNEKCCRVLESQMMCNLSLGFVKIEDPFDSGETYSLHLTDTVLIGEEGSTILFDGLKELSDISFFSSSDPPRCDQEETEDCGEISDAGFSANFSQKRSTRSHSCGEERHETKRQKVDPASSIDGAECRDTKPTIDLESKIWVGAEIETDIKPPQPSEDHSDSHRTRRYTGNLAAVENGDTKTWQHRGMNQRRSSIHENPEGFEFLKRVRNSMIRRVERIEDELGDLKAELNQNLVQMREWIETESRTEWHRATPSVEGNIKMDLESPPYIYEHS</sequence>
<accession>A0A0L0UVB2</accession>
<dbReference type="PANTHER" id="PTHR13980:SF15">
    <property type="entry name" value="FACT COMPLEX SUBUNIT SPT16"/>
    <property type="match status" value="1"/>
</dbReference>
<feature type="coiled-coil region" evidence="2">
    <location>
        <begin position="579"/>
        <end position="613"/>
    </location>
</feature>
<organism evidence="5 6">
    <name type="scientific">Puccinia striiformis f. sp. tritici PST-78</name>
    <dbReference type="NCBI Taxonomy" id="1165861"/>
    <lineage>
        <taxon>Eukaryota</taxon>
        <taxon>Fungi</taxon>
        <taxon>Dikarya</taxon>
        <taxon>Basidiomycota</taxon>
        <taxon>Pucciniomycotina</taxon>
        <taxon>Pucciniomycetes</taxon>
        <taxon>Pucciniales</taxon>
        <taxon>Pucciniaceae</taxon>
        <taxon>Puccinia</taxon>
    </lineage>
</organism>
<dbReference type="GO" id="GO:0006368">
    <property type="term" value="P:transcription elongation by RNA polymerase II"/>
    <property type="evidence" value="ECO:0007669"/>
    <property type="project" value="TreeGrafter"/>
</dbReference>
<proteinExistence type="inferred from homology"/>
<feature type="region of interest" description="Disordered" evidence="3">
    <location>
        <begin position="469"/>
        <end position="506"/>
    </location>
</feature>
<dbReference type="InterPro" id="IPR029149">
    <property type="entry name" value="Creatin/AminoP/Spt16_N"/>
</dbReference>
<comment type="subcellular location">
    <subcellularLocation>
        <location evidence="1">Nucleus</location>
    </subcellularLocation>
    <subcellularLocation>
        <location evidence="1">Chromosome</location>
    </subcellularLocation>
</comment>
<keyword evidence="1" id="KW-0539">Nucleus</keyword>
<dbReference type="InterPro" id="IPR036005">
    <property type="entry name" value="Creatinase/aminopeptidase-like"/>
</dbReference>
<dbReference type="Gene3D" id="3.90.230.10">
    <property type="entry name" value="Creatinase/methionine aminopeptidase superfamily"/>
    <property type="match status" value="1"/>
</dbReference>